<keyword evidence="3" id="KW-1185">Reference proteome</keyword>
<evidence type="ECO:0000313" key="2">
    <source>
        <dbReference type="EMBL" id="KAB5556224.1"/>
    </source>
</evidence>
<reference evidence="3" key="1">
    <citation type="journal article" date="2019" name="Gigascience">
        <title>De novo genome assembly of the endangered Acer yangbiense, a plant species with extremely small populations endemic to Yunnan Province, China.</title>
        <authorList>
            <person name="Yang J."/>
            <person name="Wariss H.M."/>
            <person name="Tao L."/>
            <person name="Zhang R."/>
            <person name="Yun Q."/>
            <person name="Hollingsworth P."/>
            <person name="Dao Z."/>
            <person name="Luo G."/>
            <person name="Guo H."/>
            <person name="Ma Y."/>
            <person name="Sun W."/>
        </authorList>
    </citation>
    <scope>NUCLEOTIDE SEQUENCE [LARGE SCALE GENOMIC DNA]</scope>
    <source>
        <strain evidence="3">cv. br00</strain>
    </source>
</reference>
<dbReference type="CDD" id="cd04051">
    <property type="entry name" value="C2_SRC2_like"/>
    <property type="match status" value="1"/>
</dbReference>
<dbReference type="InterPro" id="IPR044750">
    <property type="entry name" value="C2_SRC2/BAP"/>
</dbReference>
<dbReference type="AlphaFoldDB" id="A0A5N5MMB8"/>
<dbReference type="InterPro" id="IPR000008">
    <property type="entry name" value="C2_dom"/>
</dbReference>
<evidence type="ECO:0000259" key="1">
    <source>
        <dbReference type="PROSITE" id="PS50004"/>
    </source>
</evidence>
<sequence length="482" mass="53081">MECRSLEITVTSAKDLKDVKLFGKMDVYCVVSLEGDGYNSKQKQKTGVHKDSGPDPVWNFPMKFTIDDVAAQQNRSKLKFKLKAEGMMVDKDVGVVVVSVKELLDAKGGKGSLSYSVRASTRKMKGTLNFLFNLGERFNVTAPAMEKRMGENVAAYPGMGYHAAAGEKEMDRPVTAYPVMGYQAGPVPTGYQGAAGSSYAYPAPPPQAVGDKRQAPYPYPYQYQQPPPRHGDGGYPPAPGQGYPGYPPQPMYGGYQPAIPQKPKKSDGHKWSSSLTMSFEVIEEFVHIVKPNLHSGVRSSEPNLSAMLSKSAAVVYGGSWQLVVYGWKLEEPLIRTLDITIVTCLKSLKLSRLFSKTRAVVSIVGGSLISRQETPACTYKGNSPAWGYPMRFYLEDSALQQNQLMVVLQIWCTPIFLGGNQLVGEVYFPAKSLLDNWTKDKQTKEGSYQVVTPSGKHRGFLVFKYDFGHDTMRGSAPDQEGR</sequence>
<dbReference type="GO" id="GO:0006952">
    <property type="term" value="P:defense response"/>
    <property type="evidence" value="ECO:0007669"/>
    <property type="project" value="InterPro"/>
</dbReference>
<comment type="caution">
    <text evidence="2">The sequence shown here is derived from an EMBL/GenBank/DDBJ whole genome shotgun (WGS) entry which is preliminary data.</text>
</comment>
<dbReference type="PANTHER" id="PTHR32246">
    <property type="entry name" value="INGRESSION PROTEIN FIC1"/>
    <property type="match status" value="1"/>
</dbReference>
<accession>A0A5N5MMB8</accession>
<name>A0A5N5MMB8_9ROSI</name>
<dbReference type="Pfam" id="PF00168">
    <property type="entry name" value="C2"/>
    <property type="match status" value="2"/>
</dbReference>
<dbReference type="Gene3D" id="2.60.40.150">
    <property type="entry name" value="C2 domain"/>
    <property type="match status" value="1"/>
</dbReference>
<dbReference type="SUPFAM" id="SSF49562">
    <property type="entry name" value="C2 domain (Calcium/lipid-binding domain, CaLB)"/>
    <property type="match status" value="2"/>
</dbReference>
<feature type="domain" description="C2" evidence="1">
    <location>
        <begin position="1"/>
        <end position="115"/>
    </location>
</feature>
<proteinExistence type="predicted"/>
<dbReference type="Proteomes" id="UP000326939">
    <property type="component" value="Chromosome 5"/>
</dbReference>
<organism evidence="2 3">
    <name type="scientific">Salix brachista</name>
    <dbReference type="NCBI Taxonomy" id="2182728"/>
    <lineage>
        <taxon>Eukaryota</taxon>
        <taxon>Viridiplantae</taxon>
        <taxon>Streptophyta</taxon>
        <taxon>Embryophyta</taxon>
        <taxon>Tracheophyta</taxon>
        <taxon>Spermatophyta</taxon>
        <taxon>Magnoliopsida</taxon>
        <taxon>eudicotyledons</taxon>
        <taxon>Gunneridae</taxon>
        <taxon>Pentapetalae</taxon>
        <taxon>rosids</taxon>
        <taxon>fabids</taxon>
        <taxon>Malpighiales</taxon>
        <taxon>Salicaceae</taxon>
        <taxon>Saliceae</taxon>
        <taxon>Salix</taxon>
    </lineage>
</organism>
<gene>
    <name evidence="2" type="ORF">DKX38_007133</name>
</gene>
<dbReference type="PROSITE" id="PS50004">
    <property type="entry name" value="C2"/>
    <property type="match status" value="1"/>
</dbReference>
<dbReference type="SMART" id="SM00239">
    <property type="entry name" value="C2"/>
    <property type="match status" value="1"/>
</dbReference>
<dbReference type="PANTHER" id="PTHR32246:SF163">
    <property type="entry name" value="PROTEIN SRC2-LIKE"/>
    <property type="match status" value="1"/>
</dbReference>
<protein>
    <recommendedName>
        <fullName evidence="1">C2 domain-containing protein</fullName>
    </recommendedName>
</protein>
<dbReference type="InterPro" id="IPR035892">
    <property type="entry name" value="C2_domain_sf"/>
</dbReference>
<evidence type="ECO:0000313" key="3">
    <source>
        <dbReference type="Proteomes" id="UP000326939"/>
    </source>
</evidence>
<dbReference type="EMBL" id="VDCV01000005">
    <property type="protein sequence ID" value="KAB5556224.1"/>
    <property type="molecule type" value="Genomic_DNA"/>
</dbReference>